<evidence type="ECO:0000256" key="9">
    <source>
        <dbReference type="PIRSR" id="PIRSR602401-1"/>
    </source>
</evidence>
<evidence type="ECO:0000256" key="1">
    <source>
        <dbReference type="ARBA" id="ARBA00001971"/>
    </source>
</evidence>
<dbReference type="PANTHER" id="PTHR47953">
    <property type="entry name" value="OS08G0105600 PROTEIN"/>
    <property type="match status" value="1"/>
</dbReference>
<name>A0A5B8NDU6_MELAZ</name>
<dbReference type="Pfam" id="PF00067">
    <property type="entry name" value="p450"/>
    <property type="match status" value="1"/>
</dbReference>
<dbReference type="GO" id="GO:0020037">
    <property type="term" value="F:heme binding"/>
    <property type="evidence" value="ECO:0007669"/>
    <property type="project" value="InterPro"/>
</dbReference>
<dbReference type="InterPro" id="IPR036396">
    <property type="entry name" value="Cyt_P450_sf"/>
</dbReference>
<organism evidence="12">
    <name type="scientific">Melia azedarach</name>
    <name type="common">Chinaberry tree</name>
    <dbReference type="NCBI Taxonomy" id="155640"/>
    <lineage>
        <taxon>Eukaryota</taxon>
        <taxon>Viridiplantae</taxon>
        <taxon>Streptophyta</taxon>
        <taxon>Embryophyta</taxon>
        <taxon>Tracheophyta</taxon>
        <taxon>Spermatophyta</taxon>
        <taxon>Magnoliopsida</taxon>
        <taxon>eudicotyledons</taxon>
        <taxon>Gunneridae</taxon>
        <taxon>Pentapetalae</taxon>
        <taxon>rosids</taxon>
        <taxon>malvids</taxon>
        <taxon>Sapindales</taxon>
        <taxon>Meliaceae</taxon>
        <taxon>Melia</taxon>
    </lineage>
</organism>
<dbReference type="PRINTS" id="PR00385">
    <property type="entry name" value="P450"/>
</dbReference>
<evidence type="ECO:0000313" key="12">
    <source>
        <dbReference type="EMBL" id="QDZ36313.1"/>
    </source>
</evidence>
<feature type="binding site" description="axial binding residue" evidence="9">
    <location>
        <position position="443"/>
    </location>
    <ligand>
        <name>heme</name>
        <dbReference type="ChEBI" id="CHEBI:30413"/>
    </ligand>
    <ligandPart>
        <name>Fe</name>
        <dbReference type="ChEBI" id="CHEBI:18248"/>
    </ligandPart>
</feature>
<dbReference type="EMBL" id="MK803270">
    <property type="protein sequence ID" value="QDZ36313.1"/>
    <property type="molecule type" value="mRNA"/>
</dbReference>
<evidence type="ECO:0000256" key="3">
    <source>
        <dbReference type="ARBA" id="ARBA00010617"/>
    </source>
</evidence>
<evidence type="ECO:0000256" key="2">
    <source>
        <dbReference type="ARBA" id="ARBA00004721"/>
    </source>
</evidence>
<comment type="similarity">
    <text evidence="3 10">Belongs to the cytochrome P450 family.</text>
</comment>
<evidence type="ECO:0000256" key="8">
    <source>
        <dbReference type="ARBA" id="ARBA00023033"/>
    </source>
</evidence>
<evidence type="ECO:0000256" key="6">
    <source>
        <dbReference type="ARBA" id="ARBA00023002"/>
    </source>
</evidence>
<keyword evidence="6 10" id="KW-0560">Oxidoreductase</keyword>
<keyword evidence="5 9" id="KW-0479">Metal-binding</keyword>
<dbReference type="InterPro" id="IPR052306">
    <property type="entry name" value="CYP450_71D"/>
</dbReference>
<comment type="pathway">
    <text evidence="2">Secondary metabolite biosynthesis; terpenoid biosynthesis.</text>
</comment>
<dbReference type="GO" id="GO:0005506">
    <property type="term" value="F:iron ion binding"/>
    <property type="evidence" value="ECO:0007669"/>
    <property type="project" value="InterPro"/>
</dbReference>
<keyword evidence="11" id="KW-0175">Coiled coil</keyword>
<feature type="coiled-coil region" evidence="11">
    <location>
        <begin position="327"/>
        <end position="355"/>
    </location>
</feature>
<evidence type="ECO:0000256" key="4">
    <source>
        <dbReference type="ARBA" id="ARBA00022617"/>
    </source>
</evidence>
<evidence type="ECO:0000256" key="11">
    <source>
        <dbReference type="SAM" id="Coils"/>
    </source>
</evidence>
<dbReference type="CDD" id="cd11072">
    <property type="entry name" value="CYP71-like"/>
    <property type="match status" value="1"/>
</dbReference>
<dbReference type="OrthoDB" id="2789670at2759"/>
<reference evidence="12" key="2">
    <citation type="submission" date="2019-04" db="EMBL/GenBank/DDBJ databases">
        <authorList>
            <person name="Griffiths H.E."/>
            <person name="Stephenson M.J."/>
            <person name="Thimmappa R."/>
            <person name="Vincent J.L."/>
            <person name="Osbourn A."/>
        </authorList>
    </citation>
    <scope>NUCLEOTIDE SEQUENCE</scope>
</reference>
<evidence type="ECO:0000256" key="10">
    <source>
        <dbReference type="RuleBase" id="RU000461"/>
    </source>
</evidence>
<dbReference type="GO" id="GO:0004497">
    <property type="term" value="F:monooxygenase activity"/>
    <property type="evidence" value="ECO:0007669"/>
    <property type="project" value="UniProtKB-KW"/>
</dbReference>
<dbReference type="PRINTS" id="PR00463">
    <property type="entry name" value="EP450I"/>
</dbReference>
<keyword evidence="7 9" id="KW-0408">Iron</keyword>
<dbReference type="FunFam" id="1.10.630.10:FF:000008">
    <property type="entry name" value="Cytochrome P450 71D8"/>
    <property type="match status" value="1"/>
</dbReference>
<evidence type="ECO:0000256" key="7">
    <source>
        <dbReference type="ARBA" id="ARBA00023004"/>
    </source>
</evidence>
<protein>
    <submittedName>
        <fullName evidence="12">CYP71D557</fullName>
    </submittedName>
</protein>
<evidence type="ECO:0000256" key="5">
    <source>
        <dbReference type="ARBA" id="ARBA00022723"/>
    </source>
</evidence>
<dbReference type="GO" id="GO:0016705">
    <property type="term" value="F:oxidoreductase activity, acting on paired donors, with incorporation or reduction of molecular oxygen"/>
    <property type="evidence" value="ECO:0007669"/>
    <property type="project" value="InterPro"/>
</dbReference>
<accession>A0A5B8NDU6</accession>
<dbReference type="PANTHER" id="PTHR47953:SF16">
    <property type="entry name" value="CYTOCHROME P450 71D8"/>
    <property type="match status" value="1"/>
</dbReference>
<dbReference type="Gene3D" id="1.10.630.10">
    <property type="entry name" value="Cytochrome P450"/>
    <property type="match status" value="1"/>
</dbReference>
<reference evidence="12" key="1">
    <citation type="journal article" date="2019" name="Proc. Natl. Acad. Sci. U.S.A.">
        <title>Identification of key enzymes responsible for protolimonoid biosynthesis in plants: Opening the door to azadirachtin production.</title>
        <authorList>
            <person name="Hodgson H."/>
            <person name="De La Pena R."/>
            <person name="Stephenson M.J."/>
            <person name="Thimmappa R."/>
            <person name="Vincent J.L."/>
            <person name="Sattely E.S."/>
            <person name="Osbourn A."/>
        </authorList>
    </citation>
    <scope>NUCLEOTIDE SEQUENCE</scope>
</reference>
<keyword evidence="8 10" id="KW-0503">Monooxygenase</keyword>
<keyword evidence="4 9" id="KW-0349">Heme</keyword>
<sequence length="506" mass="57228">MEVQFVSTLATFFLFIVFLLKLAHRFQNPNQKSIPGPWKLPLIGNLHNMIGLQPHRALRELAKKHGPLMKLQMGEISTVVITSPELAKEVMKTHDLAFAQRPVFLALKILYEKTGLPIALAPYGDYWRQMRRLCLLELLSNKRVRSFSHIREEEAKNFIKSIRSSGNSPVNLSKLVSCFTCTVTYRAAFGNGFTDQDEFVSLTEEISRLSGGFALAEAFPSLNFIHVITGLKAKLLKVHGEADKILENLINDHRERKKNTKSESSSSGEDDLVDVLLRVQETESLGFPVTTNSIKAVIWNIFAGGTESSSTTIIWAMSELIRNPRVMEKAQAEVREALKEKKRICEEDIQELNYLKLIVKETLRMHPPNPLLLPRESREVCEIKGYEIPVKTKVIVNVWAMGRDPEYWKEPESFIPERFSDGSIDFKGNDFEYIPFGAGRRICPGIAFALANIELPLAQLLYNFNWELHDGTAPQDLDMSEAFGSIVARKNDLCVIATPYSPADHP</sequence>
<proteinExistence type="evidence at transcript level"/>
<dbReference type="SUPFAM" id="SSF48264">
    <property type="entry name" value="Cytochrome P450"/>
    <property type="match status" value="1"/>
</dbReference>
<dbReference type="PROSITE" id="PS00086">
    <property type="entry name" value="CYTOCHROME_P450"/>
    <property type="match status" value="1"/>
</dbReference>
<dbReference type="InterPro" id="IPR002401">
    <property type="entry name" value="Cyt_P450_E_grp-I"/>
</dbReference>
<dbReference type="InterPro" id="IPR017972">
    <property type="entry name" value="Cyt_P450_CS"/>
</dbReference>
<dbReference type="AlphaFoldDB" id="A0A5B8NDU6"/>
<dbReference type="InterPro" id="IPR001128">
    <property type="entry name" value="Cyt_P450"/>
</dbReference>
<comment type="cofactor">
    <cofactor evidence="1 9">
        <name>heme</name>
        <dbReference type="ChEBI" id="CHEBI:30413"/>
    </cofactor>
</comment>